<dbReference type="EMBL" id="CP013200">
    <property type="protein sequence ID" value="ALO68520.1"/>
    <property type="molecule type" value="Genomic_DNA"/>
</dbReference>
<evidence type="ECO:0000313" key="2">
    <source>
        <dbReference type="Proteomes" id="UP000059574"/>
    </source>
</evidence>
<reference evidence="1 2" key="2">
    <citation type="journal article" date="2016" name="J. Biotechnol.">
        <title>Complete genome sequence of Arthrobacter alpinus ERGS4:06, a yellow pigmented bacterium tolerant to cold and radiations isolated from Sikkim Himalaya.</title>
        <authorList>
            <person name="Kumar R."/>
            <person name="Singh D."/>
            <person name="Swarnkar M.K."/>
            <person name="Singh A.K."/>
            <person name="Kumar S."/>
        </authorList>
    </citation>
    <scope>NUCLEOTIDE SEQUENCE [LARGE SCALE GENOMIC DNA]</scope>
    <source>
        <strain evidence="1 2">ERGS4:06</strain>
    </source>
</reference>
<protein>
    <submittedName>
        <fullName evidence="1">Uncharacterized protein</fullName>
    </submittedName>
</protein>
<dbReference type="AlphaFoldDB" id="A0A0S2M4I9"/>
<gene>
    <name evidence="1" type="ORF">AS189_12100</name>
</gene>
<dbReference type="Proteomes" id="UP000059574">
    <property type="component" value="Chromosome"/>
</dbReference>
<name>A0A0S2M4I9_9MICC</name>
<sequence>MIQLKQDSDGYIRMSRHFPAKTLISITFNDGTTGEYTGQRLNVLYDEALAAFRLGNNMDAKGFNRNDQRIHRRNAVEHVLVEAGMAP</sequence>
<dbReference type="OrthoDB" id="4946960at2"/>
<proteinExistence type="predicted"/>
<accession>A0A0S2M4I9</accession>
<reference evidence="2" key="1">
    <citation type="submission" date="2015-11" db="EMBL/GenBank/DDBJ databases">
        <authorList>
            <person name="Kumar R."/>
            <person name="Singh D."/>
            <person name="Swarnkar M.K."/>
            <person name="Singh A.K."/>
            <person name="Kumar S."/>
        </authorList>
    </citation>
    <scope>NUCLEOTIDE SEQUENCE [LARGE SCALE GENOMIC DNA]</scope>
    <source>
        <strain evidence="2">ERGS4:06</strain>
    </source>
</reference>
<evidence type="ECO:0000313" key="1">
    <source>
        <dbReference type="EMBL" id="ALO68520.1"/>
    </source>
</evidence>
<organism evidence="1 2">
    <name type="scientific">Arthrobacter alpinus</name>
    <dbReference type="NCBI Taxonomy" id="656366"/>
    <lineage>
        <taxon>Bacteria</taxon>
        <taxon>Bacillati</taxon>
        <taxon>Actinomycetota</taxon>
        <taxon>Actinomycetes</taxon>
        <taxon>Micrococcales</taxon>
        <taxon>Micrococcaceae</taxon>
        <taxon>Arthrobacter</taxon>
    </lineage>
</organism>